<dbReference type="EMBL" id="JBHULZ010000041">
    <property type="protein sequence ID" value="MFD2698670.1"/>
    <property type="molecule type" value="Genomic_DNA"/>
</dbReference>
<gene>
    <name evidence="1" type="ORF">ACFSQ0_11755</name>
</gene>
<proteinExistence type="predicted"/>
<dbReference type="Proteomes" id="UP001597357">
    <property type="component" value="Unassembled WGS sequence"/>
</dbReference>
<dbReference type="PROSITE" id="PS51257">
    <property type="entry name" value="PROKAR_LIPOPROTEIN"/>
    <property type="match status" value="1"/>
</dbReference>
<sequence length="171" mass="19317">MKKFSFLILLAFMACKQENNPAPTENQETPEVVEKTDANFVNFGEEIGDANVLTRAEMKAQYEQLAEGDTLNVAFKSEVEKVCKKKGCWMSLDLGEDEATFVRFKDYAFFVPLNSEERETVVKGKAFISKTSVEELKHYAKDAGKSQEEIDAITEPKVEYAFMADGVLMQE</sequence>
<name>A0ABW5SH04_9FLAO</name>
<reference evidence="2" key="1">
    <citation type="journal article" date="2019" name="Int. J. Syst. Evol. Microbiol.">
        <title>The Global Catalogue of Microorganisms (GCM) 10K type strain sequencing project: providing services to taxonomists for standard genome sequencing and annotation.</title>
        <authorList>
            <consortium name="The Broad Institute Genomics Platform"/>
            <consortium name="The Broad Institute Genome Sequencing Center for Infectious Disease"/>
            <person name="Wu L."/>
            <person name="Ma J."/>
        </authorList>
    </citation>
    <scope>NUCLEOTIDE SEQUENCE [LARGE SCALE GENOMIC DNA]</scope>
    <source>
        <strain evidence="2">KCTC 42255</strain>
    </source>
</reference>
<dbReference type="RefSeq" id="WP_379048493.1">
    <property type="nucleotide sequence ID" value="NZ_JBHULZ010000041.1"/>
</dbReference>
<comment type="caution">
    <text evidence="1">The sequence shown here is derived from an EMBL/GenBank/DDBJ whole genome shotgun (WGS) entry which is preliminary data.</text>
</comment>
<dbReference type="InterPro" id="IPR032577">
    <property type="entry name" value="DUF4920"/>
</dbReference>
<organism evidence="1 2">
    <name type="scientific">Mesonia sediminis</name>
    <dbReference type="NCBI Taxonomy" id="1703946"/>
    <lineage>
        <taxon>Bacteria</taxon>
        <taxon>Pseudomonadati</taxon>
        <taxon>Bacteroidota</taxon>
        <taxon>Flavobacteriia</taxon>
        <taxon>Flavobacteriales</taxon>
        <taxon>Flavobacteriaceae</taxon>
        <taxon>Mesonia</taxon>
    </lineage>
</organism>
<evidence type="ECO:0000313" key="1">
    <source>
        <dbReference type="EMBL" id="MFD2698670.1"/>
    </source>
</evidence>
<evidence type="ECO:0000313" key="2">
    <source>
        <dbReference type="Proteomes" id="UP001597357"/>
    </source>
</evidence>
<protein>
    <submittedName>
        <fullName evidence="1">DUF4920 domain-containing protein</fullName>
    </submittedName>
</protein>
<dbReference type="Pfam" id="PF16267">
    <property type="entry name" value="DUF4920"/>
    <property type="match status" value="1"/>
</dbReference>
<keyword evidence="2" id="KW-1185">Reference proteome</keyword>
<accession>A0ABW5SH04</accession>